<dbReference type="InterPro" id="IPR015943">
    <property type="entry name" value="WD40/YVTN_repeat-like_dom_sf"/>
</dbReference>
<organism evidence="9 10">
    <name type="scientific">Cyclotella cryptica</name>
    <dbReference type="NCBI Taxonomy" id="29204"/>
    <lineage>
        <taxon>Eukaryota</taxon>
        <taxon>Sar</taxon>
        <taxon>Stramenopiles</taxon>
        <taxon>Ochrophyta</taxon>
        <taxon>Bacillariophyta</taxon>
        <taxon>Coscinodiscophyceae</taxon>
        <taxon>Thalassiosirophycidae</taxon>
        <taxon>Stephanodiscales</taxon>
        <taxon>Stephanodiscaceae</taxon>
        <taxon>Cyclotella</taxon>
    </lineage>
</organism>
<dbReference type="Gene3D" id="3.10.20.870">
    <property type="entry name" value="PFU (PLAA family ubiquitin binding), C-terminal domain"/>
    <property type="match status" value="1"/>
</dbReference>
<dbReference type="PANTHER" id="PTHR19849:SF0">
    <property type="entry name" value="PHOSPHOLIPASE A-2-ACTIVATING PROTEIN"/>
    <property type="match status" value="1"/>
</dbReference>
<comment type="caution">
    <text evidence="9">The sequence shown here is derived from an EMBL/GenBank/DDBJ whole genome shotgun (WGS) entry which is preliminary data.</text>
</comment>
<feature type="region of interest" description="Disordered" evidence="6">
    <location>
        <begin position="52"/>
        <end position="71"/>
    </location>
</feature>
<dbReference type="InterPro" id="IPR036322">
    <property type="entry name" value="WD40_repeat_dom_sf"/>
</dbReference>
<dbReference type="InterPro" id="IPR001680">
    <property type="entry name" value="WD40_rpt"/>
</dbReference>
<dbReference type="EMBL" id="JABMIG020000209">
    <property type="protein sequence ID" value="KAL3785776.1"/>
    <property type="molecule type" value="Genomic_DNA"/>
</dbReference>
<dbReference type="Gene3D" id="1.25.10.10">
    <property type="entry name" value="Leucine-rich Repeat Variant"/>
    <property type="match status" value="1"/>
</dbReference>
<feature type="repeat" description="WD" evidence="5">
    <location>
        <begin position="294"/>
        <end position="316"/>
    </location>
</feature>
<comment type="subcellular location">
    <subcellularLocation>
        <location evidence="1">Cytoplasm</location>
    </subcellularLocation>
</comment>
<dbReference type="InterPro" id="IPR015155">
    <property type="entry name" value="PFU"/>
</dbReference>
<dbReference type="SMART" id="SM00320">
    <property type="entry name" value="WD40"/>
    <property type="match status" value="6"/>
</dbReference>
<feature type="region of interest" description="Disordered" evidence="6">
    <location>
        <begin position="25"/>
        <end position="44"/>
    </location>
</feature>
<dbReference type="PANTHER" id="PTHR19849">
    <property type="entry name" value="PHOSPHOLIPASE A-2-ACTIVATING PROTEIN"/>
    <property type="match status" value="1"/>
</dbReference>
<evidence type="ECO:0000256" key="2">
    <source>
        <dbReference type="ARBA" id="ARBA00022490"/>
    </source>
</evidence>
<feature type="domain" description="PFU" evidence="7">
    <location>
        <begin position="415"/>
        <end position="511"/>
    </location>
</feature>
<evidence type="ECO:0000313" key="10">
    <source>
        <dbReference type="Proteomes" id="UP001516023"/>
    </source>
</evidence>
<keyword evidence="4" id="KW-0677">Repeat</keyword>
<dbReference type="SUPFAM" id="SSF50978">
    <property type="entry name" value="WD40 repeat-like"/>
    <property type="match status" value="1"/>
</dbReference>
<name>A0ABD3PER0_9STRA</name>
<dbReference type="PROSITE" id="PS50082">
    <property type="entry name" value="WD_REPEATS_2"/>
    <property type="match status" value="1"/>
</dbReference>
<dbReference type="Gene3D" id="2.130.10.10">
    <property type="entry name" value="YVTN repeat-like/Quinoprotein amine dehydrogenase"/>
    <property type="match status" value="2"/>
</dbReference>
<proteinExistence type="predicted"/>
<evidence type="ECO:0000256" key="5">
    <source>
        <dbReference type="PROSITE-ProRule" id="PRU00221"/>
    </source>
</evidence>
<evidence type="ECO:0000259" key="7">
    <source>
        <dbReference type="PROSITE" id="PS51394"/>
    </source>
</evidence>
<dbReference type="InterPro" id="IPR013535">
    <property type="entry name" value="PUL_dom"/>
</dbReference>
<dbReference type="Pfam" id="PF08324">
    <property type="entry name" value="PUL"/>
    <property type="match status" value="1"/>
</dbReference>
<protein>
    <recommendedName>
        <fullName evidence="11">Phospholipase A-2-activating protein</fullName>
    </recommendedName>
</protein>
<evidence type="ECO:0000259" key="8">
    <source>
        <dbReference type="PROSITE" id="PS51396"/>
    </source>
</evidence>
<keyword evidence="2" id="KW-0963">Cytoplasm</keyword>
<sequence length="818" mass="86781">MDVDLSPTYLLSTQLLSDGEPVRCLAPHRPSSSSSSSTHLLSGSQGGILTRFDLDDGSMDIQPGGSDTRHPHQITALLSSYSSSLLVDSSSSSSLLPSLYVTGCKDGKIRVMDGITHQLKFTLEGHTNAVTSLSWVPPPPPRSVSTAAVGANTVPTLPGHENTVSVAGLPSADEPMVRNIVTVSAGRAEGNTIRGHTVRLWRLHEGKNDNDDNGSTVPSSEVIAAISDDHSGPIRDVCYDSITHSIYTCSNDGTVKLRSIEEGGACHTTLACPGGDRPMLLSLCVVGDDSERCVVAGAEDGNVVVWDISGRRDVQIIPHPGCVWKVVAFANGDFVTACHDGHVRIFTRHVGRAAHPDVVKSFEETVTAAQSARSSGPSPDEIAKLPKWEMNALTQGRSEGQVQVFQKEGKAIAAQWSAASRTWIEVGEVTGSSANAGTINGKKYDHVLPIEIDVPGGGVQKLQIGYNNGENPFVTAQQFIDEHMLDQHYLAEIADYIRQRAGDSGPTLGMGAPSSNGGFGAATPAPVAVPMEMSYDHLPMRGYKVFDAGVDKKGVSKVVQKIREFNQEVSCNQLSSDEVGDSLDSLTNTLCITNRYHSSTISTTELLPLRKMILKWDVSHAFPALDLARMTVLHPDAAKGERKAYWKEVLDGALSLCLGLGEAASREVAVPMLTMRLVCNCFKGGSGAASAAESLLDRILDCVEICVPSDNKNVRLALATALLNTSSYMYSSSSSSVSSAIRILDLVGTIVGSGKYESEAVGRILVALGTVLLIPGKCGLDAKQAARERGIVSMMERVASGNGDAAIAVAKEIRSILS</sequence>
<accession>A0ABD3PER0</accession>
<gene>
    <name evidence="9" type="ORF">HJC23_007332</name>
</gene>
<dbReference type="FunFam" id="1.25.10.10:FF:000250">
    <property type="entry name" value="Phospholipase A-2-activating protein isoform A"/>
    <property type="match status" value="1"/>
</dbReference>
<evidence type="ECO:0000256" key="4">
    <source>
        <dbReference type="ARBA" id="ARBA00022737"/>
    </source>
</evidence>
<dbReference type="InterPro" id="IPR038122">
    <property type="entry name" value="PFU_sf"/>
</dbReference>
<dbReference type="Pfam" id="PF00400">
    <property type="entry name" value="WD40"/>
    <property type="match status" value="1"/>
</dbReference>
<evidence type="ECO:0000256" key="3">
    <source>
        <dbReference type="ARBA" id="ARBA00022574"/>
    </source>
</evidence>
<dbReference type="PROSITE" id="PS51396">
    <property type="entry name" value="PUL"/>
    <property type="match status" value="1"/>
</dbReference>
<evidence type="ECO:0008006" key="11">
    <source>
        <dbReference type="Google" id="ProtNLM"/>
    </source>
</evidence>
<dbReference type="Pfam" id="PF09070">
    <property type="entry name" value="PFU"/>
    <property type="match status" value="1"/>
</dbReference>
<dbReference type="InterPro" id="IPR011989">
    <property type="entry name" value="ARM-like"/>
</dbReference>
<dbReference type="Proteomes" id="UP001516023">
    <property type="component" value="Unassembled WGS sequence"/>
</dbReference>
<dbReference type="PROSITE" id="PS51394">
    <property type="entry name" value="PFU"/>
    <property type="match status" value="1"/>
</dbReference>
<dbReference type="AlphaFoldDB" id="A0ABD3PER0"/>
<evidence type="ECO:0000313" key="9">
    <source>
        <dbReference type="EMBL" id="KAL3785776.1"/>
    </source>
</evidence>
<evidence type="ECO:0000256" key="1">
    <source>
        <dbReference type="ARBA" id="ARBA00004496"/>
    </source>
</evidence>
<dbReference type="GO" id="GO:0005737">
    <property type="term" value="C:cytoplasm"/>
    <property type="evidence" value="ECO:0007669"/>
    <property type="project" value="UniProtKB-SubCell"/>
</dbReference>
<keyword evidence="3 5" id="KW-0853">WD repeat</keyword>
<feature type="domain" description="PUL" evidence="8">
    <location>
        <begin position="536"/>
        <end position="816"/>
    </location>
</feature>
<evidence type="ECO:0000256" key="6">
    <source>
        <dbReference type="SAM" id="MobiDB-lite"/>
    </source>
</evidence>
<keyword evidence="10" id="KW-1185">Reference proteome</keyword>
<reference evidence="9 10" key="1">
    <citation type="journal article" date="2020" name="G3 (Bethesda)">
        <title>Improved Reference Genome for Cyclotella cryptica CCMP332, a Model for Cell Wall Morphogenesis, Salinity Adaptation, and Lipid Production in Diatoms (Bacillariophyta).</title>
        <authorList>
            <person name="Roberts W.R."/>
            <person name="Downey K.M."/>
            <person name="Ruck E.C."/>
            <person name="Traller J.C."/>
            <person name="Alverson A.J."/>
        </authorList>
    </citation>
    <scope>NUCLEOTIDE SEQUENCE [LARGE SCALE GENOMIC DNA]</scope>
    <source>
        <strain evidence="9 10">CCMP332</strain>
    </source>
</reference>